<keyword evidence="1" id="KW-0812">Transmembrane</keyword>
<proteinExistence type="predicted"/>
<reference evidence="2 3" key="1">
    <citation type="journal article" date="2016" name="Sci. Rep.">
        <title>The Dendrobium catenatum Lindl. genome sequence provides insights into polysaccharide synthase, floral development and adaptive evolution.</title>
        <authorList>
            <person name="Zhang G.Q."/>
            <person name="Xu Q."/>
            <person name="Bian C."/>
            <person name="Tsai W.C."/>
            <person name="Yeh C.M."/>
            <person name="Liu K.W."/>
            <person name="Yoshida K."/>
            <person name="Zhang L.S."/>
            <person name="Chang S.B."/>
            <person name="Chen F."/>
            <person name="Shi Y."/>
            <person name="Su Y.Y."/>
            <person name="Zhang Y.Q."/>
            <person name="Chen L.J."/>
            <person name="Yin Y."/>
            <person name="Lin M."/>
            <person name="Huang H."/>
            <person name="Deng H."/>
            <person name="Wang Z.W."/>
            <person name="Zhu S.L."/>
            <person name="Zhao X."/>
            <person name="Deng C."/>
            <person name="Niu S.C."/>
            <person name="Huang J."/>
            <person name="Wang M."/>
            <person name="Liu G.H."/>
            <person name="Yang H.J."/>
            <person name="Xiao X.J."/>
            <person name="Hsiao Y.Y."/>
            <person name="Wu W.L."/>
            <person name="Chen Y.Y."/>
            <person name="Mitsuda N."/>
            <person name="Ohme-Takagi M."/>
            <person name="Luo Y.B."/>
            <person name="Van de Peer Y."/>
            <person name="Liu Z.J."/>
        </authorList>
    </citation>
    <scope>NUCLEOTIDE SEQUENCE [LARGE SCALE GENOMIC DNA]</scope>
    <source>
        <tissue evidence="2">The whole plant</tissue>
    </source>
</reference>
<keyword evidence="3" id="KW-1185">Reference proteome</keyword>
<accession>A0A2I0VEY7</accession>
<keyword evidence="1" id="KW-0472">Membrane</keyword>
<organism evidence="2 3">
    <name type="scientific">Dendrobium catenatum</name>
    <dbReference type="NCBI Taxonomy" id="906689"/>
    <lineage>
        <taxon>Eukaryota</taxon>
        <taxon>Viridiplantae</taxon>
        <taxon>Streptophyta</taxon>
        <taxon>Embryophyta</taxon>
        <taxon>Tracheophyta</taxon>
        <taxon>Spermatophyta</taxon>
        <taxon>Magnoliopsida</taxon>
        <taxon>Liliopsida</taxon>
        <taxon>Asparagales</taxon>
        <taxon>Orchidaceae</taxon>
        <taxon>Epidendroideae</taxon>
        <taxon>Malaxideae</taxon>
        <taxon>Dendrobiinae</taxon>
        <taxon>Dendrobium</taxon>
    </lineage>
</organism>
<sequence length="114" mass="12346">MSPKTYKQFIVHTLDNQVGVANLFVTSLLENSESHGRTIQFLLFTSCRLFCHGCIFIAIIFLSIHSISRTALVAILSTLIASLGDALRAEALKSGSWGFLSGSVGMQRGSGKQI</sequence>
<feature type="transmembrane region" description="Helical" evidence="1">
    <location>
        <begin position="41"/>
        <end position="64"/>
    </location>
</feature>
<dbReference type="EMBL" id="KZ503713">
    <property type="protein sequence ID" value="PKU61975.1"/>
    <property type="molecule type" value="Genomic_DNA"/>
</dbReference>
<dbReference type="Proteomes" id="UP000233837">
    <property type="component" value="Unassembled WGS sequence"/>
</dbReference>
<evidence type="ECO:0000256" key="1">
    <source>
        <dbReference type="SAM" id="Phobius"/>
    </source>
</evidence>
<keyword evidence="1" id="KW-1133">Transmembrane helix</keyword>
<protein>
    <submittedName>
        <fullName evidence="2">Uncharacterized protein</fullName>
    </submittedName>
</protein>
<name>A0A2I0VEY7_9ASPA</name>
<reference evidence="2 3" key="2">
    <citation type="journal article" date="2017" name="Nature">
        <title>The Apostasia genome and the evolution of orchids.</title>
        <authorList>
            <person name="Zhang G.Q."/>
            <person name="Liu K.W."/>
            <person name="Li Z."/>
            <person name="Lohaus R."/>
            <person name="Hsiao Y.Y."/>
            <person name="Niu S.C."/>
            <person name="Wang J.Y."/>
            <person name="Lin Y.C."/>
            <person name="Xu Q."/>
            <person name="Chen L.J."/>
            <person name="Yoshida K."/>
            <person name="Fujiwara S."/>
            <person name="Wang Z.W."/>
            <person name="Zhang Y.Q."/>
            <person name="Mitsuda N."/>
            <person name="Wang M."/>
            <person name="Liu G.H."/>
            <person name="Pecoraro L."/>
            <person name="Huang H.X."/>
            <person name="Xiao X.J."/>
            <person name="Lin M."/>
            <person name="Wu X.Y."/>
            <person name="Wu W.L."/>
            <person name="Chen Y.Y."/>
            <person name="Chang S.B."/>
            <person name="Sakamoto S."/>
            <person name="Ohme-Takagi M."/>
            <person name="Yagi M."/>
            <person name="Zeng S.J."/>
            <person name="Shen C.Y."/>
            <person name="Yeh C.M."/>
            <person name="Luo Y.B."/>
            <person name="Tsai W.C."/>
            <person name="Van de Peer Y."/>
            <person name="Liu Z.J."/>
        </authorList>
    </citation>
    <scope>NUCLEOTIDE SEQUENCE [LARGE SCALE GENOMIC DNA]</scope>
    <source>
        <tissue evidence="2">The whole plant</tissue>
    </source>
</reference>
<evidence type="ECO:0000313" key="2">
    <source>
        <dbReference type="EMBL" id="PKU61975.1"/>
    </source>
</evidence>
<evidence type="ECO:0000313" key="3">
    <source>
        <dbReference type="Proteomes" id="UP000233837"/>
    </source>
</evidence>
<dbReference type="AlphaFoldDB" id="A0A2I0VEY7"/>
<gene>
    <name evidence="2" type="ORF">MA16_Dca025233</name>
</gene>